<proteinExistence type="predicted"/>
<gene>
    <name evidence="1" type="ORF">GCM10010833_30480</name>
</gene>
<reference evidence="2" key="1">
    <citation type="journal article" date="2019" name="Int. J. Syst. Evol. Microbiol.">
        <title>The Global Catalogue of Microorganisms (GCM) 10K type strain sequencing project: providing services to taxonomists for standard genome sequencing and annotation.</title>
        <authorList>
            <consortium name="The Broad Institute Genomics Platform"/>
            <consortium name="The Broad Institute Genome Sequencing Center for Infectious Disease"/>
            <person name="Wu L."/>
            <person name="Ma J."/>
        </authorList>
    </citation>
    <scope>NUCLEOTIDE SEQUENCE [LARGE SCALE GENOMIC DNA]</scope>
    <source>
        <strain evidence="2">CGMCC 1.12851</strain>
    </source>
</reference>
<evidence type="ECO:0000313" key="1">
    <source>
        <dbReference type="EMBL" id="GGB73172.1"/>
    </source>
</evidence>
<dbReference type="Proteomes" id="UP000614261">
    <property type="component" value="Unassembled WGS sequence"/>
</dbReference>
<accession>A0ABQ1JN01</accession>
<comment type="caution">
    <text evidence="1">The sequence shown here is derived from an EMBL/GenBank/DDBJ whole genome shotgun (WGS) entry which is preliminary data.</text>
</comment>
<sequence length="534" mass="60237">MTDPVLINALNQSREHFKAKEFIRQAQQGRGKPIIATKWNDHQVVAVGNKVMFSKSWKTFVDFLGHYLKDKLTPEWGNAEIAKPLAERHTIMQWYDAVCRLQQATITSPGEPTSMEMKGVLACYFGLAYSLYLIEHNVELQSRMIARLKDRSNFQGAYYELLVARVLIAAGFELTLEDENDRRSQHCEFGAISKDTGEKFTIEAKMRSISGILGKDHTDGTPEEKAGNPISHLATHLHAAMRKPADGQRMIFIDLNAEMAPDVSEENRPAFVDAVNKRLARYEHLQLENGKKAYVFVTNMTFHRHLLESAQMICIPGSVGIPDFNRSGAMKLSEMYLREKKHADAFRVVESMENLLSFPTTFDGSMPGFTLSGERPPVQIGQKYNFEGASPEGAGLVGEVTDAIVDENAKEVIVAIYTDDKQSYLLKESMTDAQLADYRAHKEAYFGKIKYVPKGIKTPYDMFQFFMQGQKDMKRETLLEFMKLTEGEARGRSDEDLLIEYCERLVAGSGLFKVVDGVLTNEPREKSSGTYSPD</sequence>
<keyword evidence="2" id="KW-1185">Reference proteome</keyword>
<name>A0ABQ1JN01_9SPHN</name>
<dbReference type="RefSeq" id="WP_229737080.1">
    <property type="nucleotide sequence ID" value="NZ_BMGD01000006.1"/>
</dbReference>
<protein>
    <submittedName>
        <fullName evidence="1">Uncharacterized protein</fullName>
    </submittedName>
</protein>
<dbReference type="EMBL" id="BMGD01000006">
    <property type="protein sequence ID" value="GGB73172.1"/>
    <property type="molecule type" value="Genomic_DNA"/>
</dbReference>
<organism evidence="1 2">
    <name type="scientific">Blastomonas aquatica</name>
    <dbReference type="NCBI Taxonomy" id="1510276"/>
    <lineage>
        <taxon>Bacteria</taxon>
        <taxon>Pseudomonadati</taxon>
        <taxon>Pseudomonadota</taxon>
        <taxon>Alphaproteobacteria</taxon>
        <taxon>Sphingomonadales</taxon>
        <taxon>Sphingomonadaceae</taxon>
        <taxon>Blastomonas</taxon>
    </lineage>
</organism>
<evidence type="ECO:0000313" key="2">
    <source>
        <dbReference type="Proteomes" id="UP000614261"/>
    </source>
</evidence>